<name>A0ABQ2N3V7_9MICO</name>
<dbReference type="SUPFAM" id="SSF55729">
    <property type="entry name" value="Acyl-CoA N-acyltransferases (Nat)"/>
    <property type="match status" value="1"/>
</dbReference>
<evidence type="ECO:0000256" key="3">
    <source>
        <dbReference type="ARBA" id="ARBA00038502"/>
    </source>
</evidence>
<dbReference type="InterPro" id="IPR000182">
    <property type="entry name" value="GNAT_dom"/>
</dbReference>
<evidence type="ECO:0000313" key="5">
    <source>
        <dbReference type="EMBL" id="GGO62085.1"/>
    </source>
</evidence>
<evidence type="ECO:0000256" key="1">
    <source>
        <dbReference type="ARBA" id="ARBA00022679"/>
    </source>
</evidence>
<sequence length="188" mass="20329">MAEQVTLTTARLTLSAPDASDVDAIFEACQDPDIQYYTTVPSPYTRADAEGFVALVADWWEDGSEYVWALRAPEGFAGVIGLHKIADGASELGFWAAPGARGNGYMTEAAQAVLDFAFGPMRLERILWRAVVGNEGSARVAQKLGFQFEGIQRKGLPHHGVAGAHGRTDGWMAGLLNTDPRHPQLWGL</sequence>
<dbReference type="PROSITE" id="PS51186">
    <property type="entry name" value="GNAT"/>
    <property type="match status" value="1"/>
</dbReference>
<dbReference type="Proteomes" id="UP000638043">
    <property type="component" value="Unassembled WGS sequence"/>
</dbReference>
<dbReference type="Gene3D" id="3.40.630.30">
    <property type="match status" value="1"/>
</dbReference>
<dbReference type="PANTHER" id="PTHR43792">
    <property type="entry name" value="GNAT FAMILY, PUTATIVE (AFU_ORTHOLOGUE AFUA_3G00765)-RELATED-RELATED"/>
    <property type="match status" value="1"/>
</dbReference>
<keyword evidence="1" id="KW-0808">Transferase</keyword>
<dbReference type="PANTHER" id="PTHR43792:SF8">
    <property type="entry name" value="[RIBOSOMAL PROTEIN US5]-ALANINE N-ACETYLTRANSFERASE"/>
    <property type="match status" value="1"/>
</dbReference>
<organism evidence="5 6">
    <name type="scientific">Microbacterium nanhaiense</name>
    <dbReference type="NCBI Taxonomy" id="1301026"/>
    <lineage>
        <taxon>Bacteria</taxon>
        <taxon>Bacillati</taxon>
        <taxon>Actinomycetota</taxon>
        <taxon>Actinomycetes</taxon>
        <taxon>Micrococcales</taxon>
        <taxon>Microbacteriaceae</taxon>
        <taxon>Microbacterium</taxon>
    </lineage>
</organism>
<comment type="caution">
    <text evidence="5">The sequence shown here is derived from an EMBL/GenBank/DDBJ whole genome shotgun (WGS) entry which is preliminary data.</text>
</comment>
<dbReference type="RefSeq" id="WP_188700447.1">
    <property type="nucleotide sequence ID" value="NZ_BMMQ01000003.1"/>
</dbReference>
<dbReference type="Pfam" id="PF13302">
    <property type="entry name" value="Acetyltransf_3"/>
    <property type="match status" value="1"/>
</dbReference>
<evidence type="ECO:0000259" key="4">
    <source>
        <dbReference type="PROSITE" id="PS51186"/>
    </source>
</evidence>
<dbReference type="InterPro" id="IPR051531">
    <property type="entry name" value="N-acetyltransferase"/>
</dbReference>
<keyword evidence="2" id="KW-0012">Acyltransferase</keyword>
<dbReference type="InterPro" id="IPR016181">
    <property type="entry name" value="Acyl_CoA_acyltransferase"/>
</dbReference>
<keyword evidence="6" id="KW-1185">Reference proteome</keyword>
<comment type="similarity">
    <text evidence="3">Belongs to the acetyltransferase family. RimJ subfamily.</text>
</comment>
<dbReference type="EMBL" id="BMMQ01000003">
    <property type="protein sequence ID" value="GGO62085.1"/>
    <property type="molecule type" value="Genomic_DNA"/>
</dbReference>
<accession>A0ABQ2N3V7</accession>
<feature type="domain" description="N-acetyltransferase" evidence="4">
    <location>
        <begin position="12"/>
        <end position="177"/>
    </location>
</feature>
<reference evidence="6" key="1">
    <citation type="journal article" date="2019" name="Int. J. Syst. Evol. Microbiol.">
        <title>The Global Catalogue of Microorganisms (GCM) 10K type strain sequencing project: providing services to taxonomists for standard genome sequencing and annotation.</title>
        <authorList>
            <consortium name="The Broad Institute Genomics Platform"/>
            <consortium name="The Broad Institute Genome Sequencing Center for Infectious Disease"/>
            <person name="Wu L."/>
            <person name="Ma J."/>
        </authorList>
    </citation>
    <scope>NUCLEOTIDE SEQUENCE [LARGE SCALE GENOMIC DNA]</scope>
    <source>
        <strain evidence="6">CGMCC 4.7181</strain>
    </source>
</reference>
<evidence type="ECO:0000313" key="6">
    <source>
        <dbReference type="Proteomes" id="UP000638043"/>
    </source>
</evidence>
<protein>
    <submittedName>
        <fullName evidence="5">Acetyltransferase</fullName>
    </submittedName>
</protein>
<evidence type="ECO:0000256" key="2">
    <source>
        <dbReference type="ARBA" id="ARBA00023315"/>
    </source>
</evidence>
<proteinExistence type="inferred from homology"/>
<gene>
    <name evidence="5" type="ORF">GCM10010910_11340</name>
</gene>